<dbReference type="EMBL" id="PEOG01000011">
    <property type="protein sequence ID" value="PIM54298.1"/>
    <property type="molecule type" value="Genomic_DNA"/>
</dbReference>
<feature type="domain" description="Bacterial CdiA-CT RNAse A" evidence="1">
    <location>
        <begin position="146"/>
        <end position="259"/>
    </location>
</feature>
<reference evidence="2 3" key="1">
    <citation type="submission" date="2017-11" db="EMBL/GenBank/DDBJ databases">
        <title>Draft genome sequence of Mitsuaria sp. HWN-4.</title>
        <authorList>
            <person name="Gundlapally S.R."/>
        </authorList>
    </citation>
    <scope>NUCLEOTIDE SEQUENCE [LARGE SCALE GENOMIC DNA]</scope>
    <source>
        <strain evidence="2 3">HWN-4</strain>
    </source>
</reference>
<dbReference type="OrthoDB" id="6832592at2"/>
<dbReference type="InterPro" id="IPR041436">
    <property type="entry name" value="RNAse_A_bac"/>
</dbReference>
<gene>
    <name evidence="2" type="ORF">CS062_05165</name>
</gene>
<proteinExistence type="predicted"/>
<dbReference type="Proteomes" id="UP000231501">
    <property type="component" value="Unassembled WGS sequence"/>
</dbReference>
<evidence type="ECO:0000313" key="2">
    <source>
        <dbReference type="EMBL" id="PIM54298.1"/>
    </source>
</evidence>
<evidence type="ECO:0000313" key="3">
    <source>
        <dbReference type="Proteomes" id="UP000231501"/>
    </source>
</evidence>
<keyword evidence="3" id="KW-1185">Reference proteome</keyword>
<organism evidence="2 3">
    <name type="scientific">Roseateles chitinivorans</name>
    <dbReference type="NCBI Taxonomy" id="2917965"/>
    <lineage>
        <taxon>Bacteria</taxon>
        <taxon>Pseudomonadati</taxon>
        <taxon>Pseudomonadota</taxon>
        <taxon>Betaproteobacteria</taxon>
        <taxon>Burkholderiales</taxon>
        <taxon>Sphaerotilaceae</taxon>
        <taxon>Roseateles</taxon>
    </lineage>
</organism>
<name>A0A2G9CCX5_9BURK</name>
<comment type="caution">
    <text evidence="2">The sequence shown here is derived from an EMBL/GenBank/DDBJ whole genome shotgun (WGS) entry which is preliminary data.</text>
</comment>
<accession>A0A2G9CCX5</accession>
<sequence>MLTPIQLAAVLSGETIDEEAKLSNRLWGLGKLAAGALELIGAGGLLLAPEPTAVTKVAGAALGAHGLDTSSSALRQIVSGKDTSTLTAEAAKSLSSALGADPKTAEMIGLSADIAIPLIAGGVGALRVIAVRRGGISLAAEEAAGGHTILKHVGRTEAQLRARLAAETRIPAASTFRTLAEAERHVSAAMRAHRAGIEAWAKTARVGGRPFTAVYQANVSVGEGVVRATGQFQQMTRLTVVLRRVQQQNRVYFVLTSYPIP</sequence>
<dbReference type="RefSeq" id="WP_099860384.1">
    <property type="nucleotide sequence ID" value="NZ_PEOG01000011.1"/>
</dbReference>
<dbReference type="CDD" id="cd20684">
    <property type="entry name" value="CdiA-CT_Yk_RNaseA-like"/>
    <property type="match status" value="1"/>
</dbReference>
<dbReference type="AlphaFoldDB" id="A0A2G9CCX5"/>
<protein>
    <recommendedName>
        <fullName evidence="1">Bacterial CdiA-CT RNAse A domain-containing protein</fullName>
    </recommendedName>
</protein>
<evidence type="ECO:0000259" key="1">
    <source>
        <dbReference type="Pfam" id="PF18431"/>
    </source>
</evidence>
<dbReference type="Pfam" id="PF18431">
    <property type="entry name" value="RNAse_A_bac"/>
    <property type="match status" value="1"/>
</dbReference>